<evidence type="ECO:0000256" key="1">
    <source>
        <dbReference type="ARBA" id="ARBA00004141"/>
    </source>
</evidence>
<evidence type="ECO:0000313" key="6">
    <source>
        <dbReference type="EMBL" id="KAG0295536.1"/>
    </source>
</evidence>
<evidence type="ECO:0000313" key="7">
    <source>
        <dbReference type="Proteomes" id="UP001194696"/>
    </source>
</evidence>
<accession>A0ABQ7KBX3</accession>
<organism evidence="6 7">
    <name type="scientific">Linnemannia gamsii</name>
    <dbReference type="NCBI Taxonomy" id="64522"/>
    <lineage>
        <taxon>Eukaryota</taxon>
        <taxon>Fungi</taxon>
        <taxon>Fungi incertae sedis</taxon>
        <taxon>Mucoromycota</taxon>
        <taxon>Mortierellomycotina</taxon>
        <taxon>Mortierellomycetes</taxon>
        <taxon>Mortierellales</taxon>
        <taxon>Mortierellaceae</taxon>
        <taxon>Linnemannia</taxon>
    </lineage>
</organism>
<dbReference type="PANTHER" id="PTHR23294">
    <property type="entry name" value="ET TRANSLATION PRODUCT-RELATED"/>
    <property type="match status" value="1"/>
</dbReference>
<sequence length="209" mass="24071">MSIRALGTFVGLTLFSPSKVVRNNGEKIKIQPFPTWTGEVIATLKLFLDWRMVVLIPMFLSSSWFYTYQFNSSQSWFSTRTQSLNNMLYWGAQIVGSYTFGRMLDYHSVNRRTRAIWKLNHGFNEGGIYIGPMFLYILYGLGVAAWQTYCYWLMGALSNDVTLIICFALLGASVPGAFFFSNRLENETEEVVHDEHIESKLDEKHEIQV</sequence>
<dbReference type="Proteomes" id="UP001194696">
    <property type="component" value="Unassembled WGS sequence"/>
</dbReference>
<keyword evidence="7" id="KW-1185">Reference proteome</keyword>
<evidence type="ECO:0000256" key="3">
    <source>
        <dbReference type="ARBA" id="ARBA00022989"/>
    </source>
</evidence>
<dbReference type="EMBL" id="JAAAIM010000081">
    <property type="protein sequence ID" value="KAG0295536.1"/>
    <property type="molecule type" value="Genomic_DNA"/>
</dbReference>
<comment type="subcellular location">
    <subcellularLocation>
        <location evidence="1">Membrane</location>
        <topology evidence="1">Multi-pass membrane protein</topology>
    </subcellularLocation>
</comment>
<evidence type="ECO:0000256" key="4">
    <source>
        <dbReference type="ARBA" id="ARBA00023136"/>
    </source>
</evidence>
<name>A0ABQ7KBX3_9FUNG</name>
<feature type="transmembrane region" description="Helical" evidence="5">
    <location>
        <begin position="50"/>
        <end position="67"/>
    </location>
</feature>
<keyword evidence="2 5" id="KW-0812">Transmembrane</keyword>
<protein>
    <submittedName>
        <fullName evidence="6">Uncharacterized protein</fullName>
    </submittedName>
</protein>
<feature type="transmembrane region" description="Helical" evidence="5">
    <location>
        <begin position="161"/>
        <end position="180"/>
    </location>
</feature>
<reference evidence="6 7" key="1">
    <citation type="journal article" date="2020" name="Fungal Divers.">
        <title>Resolving the Mortierellaceae phylogeny through synthesis of multi-gene phylogenetics and phylogenomics.</title>
        <authorList>
            <person name="Vandepol N."/>
            <person name="Liber J."/>
            <person name="Desiro A."/>
            <person name="Na H."/>
            <person name="Kennedy M."/>
            <person name="Barry K."/>
            <person name="Grigoriev I.V."/>
            <person name="Miller A.N."/>
            <person name="O'Donnell K."/>
            <person name="Stajich J.E."/>
            <person name="Bonito G."/>
        </authorList>
    </citation>
    <scope>NUCLEOTIDE SEQUENCE [LARGE SCALE GENOMIC DNA]</scope>
    <source>
        <strain evidence="6 7">AD045</strain>
    </source>
</reference>
<dbReference type="PANTHER" id="PTHR23294:SF59">
    <property type="entry name" value="UNC93-LIKE PROTEIN C922.05C"/>
    <property type="match status" value="1"/>
</dbReference>
<feature type="transmembrane region" description="Helical" evidence="5">
    <location>
        <begin position="126"/>
        <end position="149"/>
    </location>
</feature>
<gene>
    <name evidence="6" type="ORF">BGZ96_011486</name>
</gene>
<keyword evidence="3 5" id="KW-1133">Transmembrane helix</keyword>
<keyword evidence="4 5" id="KW-0472">Membrane</keyword>
<dbReference type="InterPro" id="IPR051617">
    <property type="entry name" value="UNC-93-like_regulator"/>
</dbReference>
<evidence type="ECO:0000256" key="2">
    <source>
        <dbReference type="ARBA" id="ARBA00022692"/>
    </source>
</evidence>
<evidence type="ECO:0000256" key="5">
    <source>
        <dbReference type="SAM" id="Phobius"/>
    </source>
</evidence>
<feature type="transmembrane region" description="Helical" evidence="5">
    <location>
        <begin position="87"/>
        <end position="105"/>
    </location>
</feature>
<comment type="caution">
    <text evidence="6">The sequence shown here is derived from an EMBL/GenBank/DDBJ whole genome shotgun (WGS) entry which is preliminary data.</text>
</comment>
<proteinExistence type="predicted"/>